<protein>
    <submittedName>
        <fullName evidence="4">Ltp family lipoprotein</fullName>
    </submittedName>
</protein>
<comment type="caution">
    <text evidence="4">The sequence shown here is derived from an EMBL/GenBank/DDBJ whole genome shotgun (WGS) entry which is preliminary data.</text>
</comment>
<feature type="domain" description="Putative host cell surface-exposed lipoprotein Ltp-like HTH region" evidence="3">
    <location>
        <begin position="135"/>
        <end position="182"/>
    </location>
</feature>
<proteinExistence type="predicted"/>
<dbReference type="InterPro" id="IPR036388">
    <property type="entry name" value="WH-like_DNA-bd_sf"/>
</dbReference>
<sequence length="194" mass="21317">MNHSTPKVKKPIYKRIWFWILIVVVVIGINGAMNGNSDDKNSNSTSTSSEQKTTESKTKTSTPKKEEPKVLTGEEKALDGLKGNALAQTKTAISYLNTAHLSKQGLYDQLTSEYGSQMTPEEANAAIARIDPLVNWNNLAVLSAQSYRDTGNLTGQALLDQLTSEYGSKFPADQAQYGVDHVDDDVKSSDFWNK</sequence>
<organism evidence="4 5">
    <name type="scientific">Lactococcus petauri</name>
    <dbReference type="NCBI Taxonomy" id="1940789"/>
    <lineage>
        <taxon>Bacteria</taxon>
        <taxon>Bacillati</taxon>
        <taxon>Bacillota</taxon>
        <taxon>Bacilli</taxon>
        <taxon>Lactobacillales</taxon>
        <taxon>Streptococcaceae</taxon>
        <taxon>Lactococcus</taxon>
    </lineage>
</organism>
<reference evidence="4" key="1">
    <citation type="submission" date="2023-03" db="EMBL/GenBank/DDBJ databases">
        <authorList>
            <person name="Shen W."/>
            <person name="Cai J."/>
        </authorList>
    </citation>
    <scope>NUCLEOTIDE SEQUENCE</scope>
    <source>
        <strain evidence="4">Y3</strain>
    </source>
</reference>
<name>A0AAJ2IXZ7_9LACT</name>
<keyword evidence="2" id="KW-1133">Transmembrane helix</keyword>
<dbReference type="Gene3D" id="1.10.10.10">
    <property type="entry name" value="Winged helix-like DNA-binding domain superfamily/Winged helix DNA-binding domain"/>
    <property type="match status" value="2"/>
</dbReference>
<feature type="transmembrane region" description="Helical" evidence="2">
    <location>
        <begin position="12"/>
        <end position="33"/>
    </location>
</feature>
<dbReference type="Proteomes" id="UP001257962">
    <property type="component" value="Unassembled WGS sequence"/>
</dbReference>
<feature type="compositionally biased region" description="Low complexity" evidence="1">
    <location>
        <begin position="42"/>
        <end position="51"/>
    </location>
</feature>
<dbReference type="InterPro" id="IPR011434">
    <property type="entry name" value="Ltp-like_HTH"/>
</dbReference>
<feature type="region of interest" description="Disordered" evidence="1">
    <location>
        <begin position="33"/>
        <end position="71"/>
    </location>
</feature>
<evidence type="ECO:0000313" key="4">
    <source>
        <dbReference type="EMBL" id="MDT2665981.1"/>
    </source>
</evidence>
<keyword evidence="4" id="KW-0449">Lipoprotein</keyword>
<feature type="compositionally biased region" description="Basic and acidic residues" evidence="1">
    <location>
        <begin position="52"/>
        <end position="71"/>
    </location>
</feature>
<dbReference type="AlphaFoldDB" id="A0AAJ2IXZ7"/>
<evidence type="ECO:0000259" key="3">
    <source>
        <dbReference type="Pfam" id="PF07553"/>
    </source>
</evidence>
<feature type="domain" description="Putative host cell surface-exposed lipoprotein Ltp-like HTH region" evidence="3">
    <location>
        <begin position="90"/>
        <end position="128"/>
    </location>
</feature>
<gene>
    <name evidence="4" type="ORF">P7D34_01875</name>
</gene>
<keyword evidence="2" id="KW-0472">Membrane</keyword>
<dbReference type="Pfam" id="PF07553">
    <property type="entry name" value="Lipoprotein_Ltp"/>
    <property type="match status" value="2"/>
</dbReference>
<keyword evidence="2" id="KW-0812">Transmembrane</keyword>
<evidence type="ECO:0000313" key="5">
    <source>
        <dbReference type="Proteomes" id="UP001257962"/>
    </source>
</evidence>
<accession>A0AAJ2IXZ7</accession>
<dbReference type="EMBL" id="JARPYC010000001">
    <property type="protein sequence ID" value="MDT2665981.1"/>
    <property type="molecule type" value="Genomic_DNA"/>
</dbReference>
<evidence type="ECO:0000256" key="2">
    <source>
        <dbReference type="SAM" id="Phobius"/>
    </source>
</evidence>
<dbReference type="RefSeq" id="WP_311793097.1">
    <property type="nucleotide sequence ID" value="NZ_JARPXS010000001.1"/>
</dbReference>
<evidence type="ECO:0000256" key="1">
    <source>
        <dbReference type="SAM" id="MobiDB-lite"/>
    </source>
</evidence>